<proteinExistence type="predicted"/>
<protein>
    <submittedName>
        <fullName evidence="2">Glucose dehydrogenase</fullName>
    </submittedName>
</protein>
<dbReference type="InterPro" id="IPR011041">
    <property type="entry name" value="Quinoprot_gluc/sorb_DH_b-prop"/>
</dbReference>
<comment type="caution">
    <text evidence="2">The sequence shown here is derived from an EMBL/GenBank/DDBJ whole genome shotgun (WGS) entry which is preliminary data.</text>
</comment>
<organism evidence="2 3">
    <name type="scientific">Eiseniibacteriota bacterium</name>
    <dbReference type="NCBI Taxonomy" id="2212470"/>
    <lineage>
        <taxon>Bacteria</taxon>
        <taxon>Candidatus Eiseniibacteriota</taxon>
    </lineage>
</organism>
<gene>
    <name evidence="2" type="ORF">HOP12_01770</name>
</gene>
<reference evidence="2 3" key="1">
    <citation type="submission" date="2020-04" db="EMBL/GenBank/DDBJ databases">
        <title>Metagenomic profiling of ammonia- and methane-oxidizing microorganisms in a Dutch drinking water treatment plant.</title>
        <authorList>
            <person name="Poghosyan L."/>
            <person name="Leucker S."/>
        </authorList>
    </citation>
    <scope>NUCLEOTIDE SEQUENCE [LARGE SCALE GENOMIC DNA]</scope>
    <source>
        <strain evidence="2">S-RSF-IL-03</strain>
    </source>
</reference>
<dbReference type="InterPro" id="IPR011042">
    <property type="entry name" value="6-blade_b-propeller_TolB-like"/>
</dbReference>
<dbReference type="Pfam" id="PF07995">
    <property type="entry name" value="GSDH"/>
    <property type="match status" value="1"/>
</dbReference>
<sequence>MRRGVPIGFIAVLAAGAVLGLACASDRGGSAMAPPPPAGGGAITLQEVARGYSAPVFLTAPPGDTARLFVVEKPGRVRIVKSGVKLPASFLDVSDLVSNASEQGLLGLAFDPNYATNRRFFVYYTDVAGDTRVVRYEASVANPDSADESTESLVIAADQPFANHNGGMIVFGPNDGMLYIGLGDGGSGGDPDERAQNRGDLLGSTLRLDVSGAGPYAIPADNPFVGSAGMRGELWDYGLRNPWRFSFDRSNGDLYIGDVGQGDWEEIDVSTAAGGGGRGVNYGWDVVEGTHCFEPASGCVTTSLRMPAIEYSHTDGNCVIGGYVYRGARVPALQGLYFYSDTGGRFLRSFRWNGTSATQSAQWTVSFSGSPYSFGEDADGDLYLLTSAGIVYRFDP</sequence>
<evidence type="ECO:0000313" key="3">
    <source>
        <dbReference type="Proteomes" id="UP000580839"/>
    </source>
</evidence>
<dbReference type="EMBL" id="JABFRW010000019">
    <property type="protein sequence ID" value="NOT32877.1"/>
    <property type="molecule type" value="Genomic_DNA"/>
</dbReference>
<evidence type="ECO:0000313" key="2">
    <source>
        <dbReference type="EMBL" id="NOT32877.1"/>
    </source>
</evidence>
<dbReference type="SUPFAM" id="SSF50952">
    <property type="entry name" value="Soluble quinoprotein glucose dehydrogenase"/>
    <property type="match status" value="1"/>
</dbReference>
<dbReference type="AlphaFoldDB" id="A0A849SJ26"/>
<evidence type="ECO:0000259" key="1">
    <source>
        <dbReference type="Pfam" id="PF07995"/>
    </source>
</evidence>
<name>A0A849SJ26_UNCEI</name>
<dbReference type="PANTHER" id="PTHR19328">
    <property type="entry name" value="HEDGEHOG-INTERACTING PROTEIN"/>
    <property type="match status" value="1"/>
</dbReference>
<dbReference type="PANTHER" id="PTHR19328:SF75">
    <property type="entry name" value="ALDOSE SUGAR DEHYDROGENASE YLII"/>
    <property type="match status" value="1"/>
</dbReference>
<feature type="domain" description="Glucose/Sorbosone dehydrogenase" evidence="1">
    <location>
        <begin position="64"/>
        <end position="388"/>
    </location>
</feature>
<accession>A0A849SJ26</accession>
<dbReference type="Gene3D" id="2.120.10.30">
    <property type="entry name" value="TolB, C-terminal domain"/>
    <property type="match status" value="1"/>
</dbReference>
<dbReference type="InterPro" id="IPR012938">
    <property type="entry name" value="Glc/Sorbosone_DH"/>
</dbReference>
<dbReference type="Proteomes" id="UP000580839">
    <property type="component" value="Unassembled WGS sequence"/>
</dbReference>
<dbReference type="PROSITE" id="PS51257">
    <property type="entry name" value="PROKAR_LIPOPROTEIN"/>
    <property type="match status" value="1"/>
</dbReference>